<organism evidence="1 2">
    <name type="scientific">Stephania yunnanensis</name>
    <dbReference type="NCBI Taxonomy" id="152371"/>
    <lineage>
        <taxon>Eukaryota</taxon>
        <taxon>Viridiplantae</taxon>
        <taxon>Streptophyta</taxon>
        <taxon>Embryophyta</taxon>
        <taxon>Tracheophyta</taxon>
        <taxon>Spermatophyta</taxon>
        <taxon>Magnoliopsida</taxon>
        <taxon>Ranunculales</taxon>
        <taxon>Menispermaceae</taxon>
        <taxon>Menispermoideae</taxon>
        <taxon>Cissampelideae</taxon>
        <taxon>Stephania</taxon>
    </lineage>
</organism>
<protein>
    <submittedName>
        <fullName evidence="1">Uncharacterized protein</fullName>
    </submittedName>
</protein>
<evidence type="ECO:0000313" key="2">
    <source>
        <dbReference type="Proteomes" id="UP001420932"/>
    </source>
</evidence>
<comment type="caution">
    <text evidence="1">The sequence shown here is derived from an EMBL/GenBank/DDBJ whole genome shotgun (WGS) entry which is preliminary data.</text>
</comment>
<keyword evidence="2" id="KW-1185">Reference proteome</keyword>
<sequence>MFNTQNLSPSKVLAFSPVSPFLSDTLDLSLSTTHKSANAIIPLNHRCYPLPVDSII</sequence>
<proteinExistence type="predicted"/>
<gene>
    <name evidence="1" type="ORF">Syun_006630</name>
</gene>
<dbReference type="EMBL" id="JBBNAF010000003">
    <property type="protein sequence ID" value="KAK9160289.1"/>
    <property type="molecule type" value="Genomic_DNA"/>
</dbReference>
<dbReference type="AlphaFoldDB" id="A0AAP0L0D3"/>
<evidence type="ECO:0000313" key="1">
    <source>
        <dbReference type="EMBL" id="KAK9160289.1"/>
    </source>
</evidence>
<name>A0AAP0L0D3_9MAGN</name>
<reference evidence="1 2" key="1">
    <citation type="submission" date="2024-01" db="EMBL/GenBank/DDBJ databases">
        <title>Genome assemblies of Stephania.</title>
        <authorList>
            <person name="Yang L."/>
        </authorList>
    </citation>
    <scope>NUCLEOTIDE SEQUENCE [LARGE SCALE GENOMIC DNA]</scope>
    <source>
        <strain evidence="1">YNDBR</strain>
        <tissue evidence="1">Leaf</tissue>
    </source>
</reference>
<accession>A0AAP0L0D3</accession>
<dbReference type="Proteomes" id="UP001420932">
    <property type="component" value="Unassembled WGS sequence"/>
</dbReference>